<gene>
    <name evidence="2" type="ORF">FZ040_05725</name>
</gene>
<accession>A0A5D6W9I4</accession>
<dbReference type="PROSITE" id="PS51257">
    <property type="entry name" value="PROKAR_LIPOPROTEIN"/>
    <property type="match status" value="1"/>
</dbReference>
<keyword evidence="1" id="KW-0732">Signal</keyword>
<feature type="chain" id="PRO_5023062534" description="DUF4878 domain-containing protein" evidence="1">
    <location>
        <begin position="26"/>
        <end position="285"/>
    </location>
</feature>
<name>A0A5D6W9I4_9FIRM</name>
<comment type="caution">
    <text evidence="2">The sequence shown here is derived from an EMBL/GenBank/DDBJ whole genome shotgun (WGS) entry which is preliminary data.</text>
</comment>
<feature type="signal peptide" evidence="1">
    <location>
        <begin position="1"/>
        <end position="25"/>
    </location>
</feature>
<evidence type="ECO:0000256" key="1">
    <source>
        <dbReference type="SAM" id="SignalP"/>
    </source>
</evidence>
<dbReference type="EMBL" id="VTOY01000003">
    <property type="protein sequence ID" value="TYZ23378.1"/>
    <property type="molecule type" value="Genomic_DNA"/>
</dbReference>
<sequence>MRIKKLGIIVLVVAVSFSMTGCSSSEQEDSPKVQVSSSQVVKNEKLDEANIRKLCEAMSPESDIDTRRRAYPVKNLPGGALLTTALYDGAAEFQNNVDRGIKAENIKISNIQQDGNHATADISYTVNGQQVNEHTYFLKINGEWHFDLDDVKAAYRTKISGYDGAMVKMEANLGYTYNNDPIVVLDMQSKASKNYMAGWVEPMKVMLVTDKGEFPVKNTAKCYATTSPVKVTSVQPTRVFLPFAGASGTPKALRVIGFNELNNRGLPLNGDNAQTITLNIDSIGN</sequence>
<reference evidence="2 3" key="1">
    <citation type="submission" date="2019-08" db="EMBL/GenBank/DDBJ databases">
        <title>Selenomonas sp. mPRGC5 and Selenomonas sp. mPRGC8 isolated from ruminal fluid of dairy goat (Capra hircus).</title>
        <authorList>
            <person name="Poothong S."/>
            <person name="Nuengjamnong C."/>
            <person name="Tanasupawat S."/>
        </authorList>
    </citation>
    <scope>NUCLEOTIDE SEQUENCE [LARGE SCALE GENOMIC DNA]</scope>
    <source>
        <strain evidence="3">mPRGC5</strain>
    </source>
</reference>
<dbReference type="AlphaFoldDB" id="A0A5D6W9I4"/>
<dbReference type="Proteomes" id="UP000323646">
    <property type="component" value="Unassembled WGS sequence"/>
</dbReference>
<evidence type="ECO:0008006" key="4">
    <source>
        <dbReference type="Google" id="ProtNLM"/>
    </source>
</evidence>
<proteinExistence type="predicted"/>
<dbReference type="RefSeq" id="WP_149171130.1">
    <property type="nucleotide sequence ID" value="NZ_VTOY01000003.1"/>
</dbReference>
<organism evidence="2 3">
    <name type="scientific">Selenomonas ruminis</name>
    <dbReference type="NCBI Taxonomy" id="2593411"/>
    <lineage>
        <taxon>Bacteria</taxon>
        <taxon>Bacillati</taxon>
        <taxon>Bacillota</taxon>
        <taxon>Negativicutes</taxon>
        <taxon>Selenomonadales</taxon>
        <taxon>Selenomonadaceae</taxon>
        <taxon>Selenomonas</taxon>
    </lineage>
</organism>
<evidence type="ECO:0000313" key="3">
    <source>
        <dbReference type="Proteomes" id="UP000323646"/>
    </source>
</evidence>
<protein>
    <recommendedName>
        <fullName evidence="4">DUF4878 domain-containing protein</fullName>
    </recommendedName>
</protein>
<keyword evidence="3" id="KW-1185">Reference proteome</keyword>
<evidence type="ECO:0000313" key="2">
    <source>
        <dbReference type="EMBL" id="TYZ23378.1"/>
    </source>
</evidence>